<reference evidence="2 3" key="1">
    <citation type="submission" date="2021-04" db="EMBL/GenBank/DDBJ databases">
        <authorList>
            <person name="Pira H."/>
            <person name="Risdian C."/>
            <person name="Wink J."/>
        </authorList>
    </citation>
    <scope>NUCLEOTIDE SEQUENCE [LARGE SCALE GENOMIC DNA]</scope>
    <source>
        <strain evidence="2 3">WH53</strain>
    </source>
</reference>
<dbReference type="Pfam" id="PF13302">
    <property type="entry name" value="Acetyltransf_3"/>
    <property type="match status" value="1"/>
</dbReference>
<evidence type="ECO:0000313" key="3">
    <source>
        <dbReference type="Proteomes" id="UP000690515"/>
    </source>
</evidence>
<dbReference type="Proteomes" id="UP000690515">
    <property type="component" value="Unassembled WGS sequence"/>
</dbReference>
<evidence type="ECO:0000313" key="2">
    <source>
        <dbReference type="EMBL" id="MBU2713845.1"/>
    </source>
</evidence>
<dbReference type="SUPFAM" id="SSF55729">
    <property type="entry name" value="Acyl-CoA N-acyltransferases (Nat)"/>
    <property type="match status" value="1"/>
</dbReference>
<dbReference type="InterPro" id="IPR000182">
    <property type="entry name" value="GNAT_dom"/>
</dbReference>
<dbReference type="Gene3D" id="3.40.630.30">
    <property type="match status" value="1"/>
</dbReference>
<gene>
    <name evidence="2" type="ORF">KCG35_22590</name>
</gene>
<dbReference type="PROSITE" id="PS51186">
    <property type="entry name" value="GNAT"/>
    <property type="match status" value="1"/>
</dbReference>
<feature type="domain" description="N-acetyltransferase" evidence="1">
    <location>
        <begin position="24"/>
        <end position="176"/>
    </location>
</feature>
<name>A0ABS5ZIQ2_9GAMM</name>
<sequence length="179" mass="20418">MFTFKVDHELELALVQPSFVKDYYKIVSSERDYLAQWLNWPLHAQSEEFFISFIKHSLHDYAEGKSLTCALIFQKQVVGNICYSAINQELKKVEIGYWLSAEHQGKGIVTRAVKALITNAFDELGMEKVQISVAAENYPSRKVCEKLGMNQEGIITNAENLNGQIVDHVIYGLHHSIQQ</sequence>
<evidence type="ECO:0000259" key="1">
    <source>
        <dbReference type="PROSITE" id="PS51186"/>
    </source>
</evidence>
<dbReference type="InterPro" id="IPR051908">
    <property type="entry name" value="Ribosomal_N-acetyltransferase"/>
</dbReference>
<dbReference type="RefSeq" id="WP_215822126.1">
    <property type="nucleotide sequence ID" value="NZ_JAGSOY010000110.1"/>
</dbReference>
<organism evidence="2 3">
    <name type="scientific">Zooshikella harenae</name>
    <dbReference type="NCBI Taxonomy" id="2827238"/>
    <lineage>
        <taxon>Bacteria</taxon>
        <taxon>Pseudomonadati</taxon>
        <taxon>Pseudomonadota</taxon>
        <taxon>Gammaproteobacteria</taxon>
        <taxon>Oceanospirillales</taxon>
        <taxon>Zooshikellaceae</taxon>
        <taxon>Zooshikella</taxon>
    </lineage>
</organism>
<dbReference type="PANTHER" id="PTHR43441">
    <property type="entry name" value="RIBOSOMAL-PROTEIN-SERINE ACETYLTRANSFERASE"/>
    <property type="match status" value="1"/>
</dbReference>
<comment type="caution">
    <text evidence="2">The sequence shown here is derived from an EMBL/GenBank/DDBJ whole genome shotgun (WGS) entry which is preliminary data.</text>
</comment>
<protein>
    <submittedName>
        <fullName evidence="2">GNAT family N-acetyltransferase</fullName>
    </submittedName>
</protein>
<proteinExistence type="predicted"/>
<accession>A0ABS5ZIQ2</accession>
<dbReference type="InterPro" id="IPR016181">
    <property type="entry name" value="Acyl_CoA_acyltransferase"/>
</dbReference>
<keyword evidence="3" id="KW-1185">Reference proteome</keyword>
<dbReference type="EMBL" id="JAGSOY010000110">
    <property type="protein sequence ID" value="MBU2713845.1"/>
    <property type="molecule type" value="Genomic_DNA"/>
</dbReference>
<dbReference type="PANTHER" id="PTHR43441:SF11">
    <property type="entry name" value="RIBOSOMAL-PROTEIN-SERINE ACETYLTRANSFERASE"/>
    <property type="match status" value="1"/>
</dbReference>